<feature type="domain" description="Protein kinase" evidence="16">
    <location>
        <begin position="242"/>
        <end position="580"/>
    </location>
</feature>
<feature type="signal peptide" evidence="15">
    <location>
        <begin position="1"/>
        <end position="16"/>
    </location>
</feature>
<dbReference type="FunFam" id="1.10.510.10:FF:000129">
    <property type="entry name" value="cysteine-rich receptor-like protein kinase 10"/>
    <property type="match status" value="1"/>
</dbReference>
<evidence type="ECO:0000256" key="13">
    <source>
        <dbReference type="ARBA" id="ARBA00023180"/>
    </source>
</evidence>
<evidence type="ECO:0000259" key="17">
    <source>
        <dbReference type="PROSITE" id="PS51473"/>
    </source>
</evidence>
<dbReference type="AlphaFoldDB" id="A0A166IVB5"/>
<dbReference type="OMA" id="NDTSTRC"/>
<dbReference type="Pfam" id="PF01657">
    <property type="entry name" value="Stress-antifung"/>
    <property type="match status" value="2"/>
</dbReference>
<evidence type="ECO:0000256" key="7">
    <source>
        <dbReference type="ARBA" id="ARBA00022741"/>
    </source>
</evidence>
<evidence type="ECO:0000256" key="11">
    <source>
        <dbReference type="ARBA" id="ARBA00023136"/>
    </source>
</evidence>
<dbReference type="InterPro" id="IPR038408">
    <property type="entry name" value="GNK2_sf"/>
</dbReference>
<dbReference type="GO" id="GO:0005886">
    <property type="term" value="C:plasma membrane"/>
    <property type="evidence" value="ECO:0007669"/>
    <property type="project" value="TreeGrafter"/>
</dbReference>
<keyword evidence="11 14" id="KW-0472">Membrane</keyword>
<evidence type="ECO:0000256" key="10">
    <source>
        <dbReference type="ARBA" id="ARBA00022989"/>
    </source>
</evidence>
<dbReference type="Gene3D" id="3.30.430.20">
    <property type="entry name" value="Gnk2 domain, C-X8-C-X2-C motif"/>
    <property type="match status" value="2"/>
</dbReference>
<keyword evidence="7" id="KW-0547">Nucleotide-binding</keyword>
<keyword evidence="3" id="KW-0808">Transferase</keyword>
<dbReference type="PANTHER" id="PTHR27002:SF1050">
    <property type="entry name" value="CYSTEINE-RICH RECEPTOR-LIKE PROTEIN KINASE 5"/>
    <property type="match status" value="1"/>
</dbReference>
<evidence type="ECO:0000256" key="15">
    <source>
        <dbReference type="SAM" id="SignalP"/>
    </source>
</evidence>
<dbReference type="CDD" id="cd23509">
    <property type="entry name" value="Gnk2-like"/>
    <property type="match status" value="2"/>
</dbReference>
<evidence type="ECO:0008006" key="19">
    <source>
        <dbReference type="Google" id="ProtNLM"/>
    </source>
</evidence>
<keyword evidence="9" id="KW-0067">ATP-binding</keyword>
<dbReference type="GO" id="GO:0006950">
    <property type="term" value="P:response to stress"/>
    <property type="evidence" value="ECO:0007669"/>
    <property type="project" value="UniProtKB-ARBA"/>
</dbReference>
<keyword evidence="13" id="KW-0325">Glycoprotein</keyword>
<dbReference type="InterPro" id="IPR011009">
    <property type="entry name" value="Kinase-like_dom_sf"/>
</dbReference>
<keyword evidence="5 15" id="KW-0732">Signal</keyword>
<dbReference type="InterPro" id="IPR002902">
    <property type="entry name" value="GNK2"/>
</dbReference>
<evidence type="ECO:0000256" key="3">
    <source>
        <dbReference type="ARBA" id="ARBA00022679"/>
    </source>
</evidence>
<dbReference type="Gene3D" id="1.10.510.10">
    <property type="entry name" value="Transferase(Phosphotransferase) domain 1"/>
    <property type="match status" value="1"/>
</dbReference>
<keyword evidence="6" id="KW-0677">Repeat</keyword>
<gene>
    <name evidence="18" type="ORF">DCAR_004185</name>
</gene>
<evidence type="ECO:0000256" key="1">
    <source>
        <dbReference type="ARBA" id="ARBA00004167"/>
    </source>
</evidence>
<keyword evidence="12" id="KW-0675">Receptor</keyword>
<dbReference type="PANTHER" id="PTHR27002">
    <property type="entry name" value="RECEPTOR-LIKE SERINE/THREONINE-PROTEIN KINASE SD1-8"/>
    <property type="match status" value="1"/>
</dbReference>
<dbReference type="SMART" id="SM00220">
    <property type="entry name" value="S_TKc"/>
    <property type="match status" value="1"/>
</dbReference>
<keyword evidence="8" id="KW-0418">Kinase</keyword>
<evidence type="ECO:0000256" key="14">
    <source>
        <dbReference type="SAM" id="Phobius"/>
    </source>
</evidence>
<feature type="domain" description="Gnk2-homologous" evidence="17">
    <location>
        <begin position="18"/>
        <end position="123"/>
    </location>
</feature>
<comment type="subcellular location">
    <subcellularLocation>
        <location evidence="1">Membrane</location>
        <topology evidence="1">Single-pass membrane protein</topology>
    </subcellularLocation>
</comment>
<dbReference type="FunFam" id="3.30.430.20:FF:000003">
    <property type="entry name" value="Cysteine-rich RLK (RECEPTOR-like protein kinase) 10"/>
    <property type="match status" value="1"/>
</dbReference>
<protein>
    <recommendedName>
        <fullName evidence="19">Cysteine-rich receptor-like protein kinase 25</fullName>
    </recommendedName>
</protein>
<evidence type="ECO:0000256" key="2">
    <source>
        <dbReference type="ARBA" id="ARBA00022527"/>
    </source>
</evidence>
<evidence type="ECO:0000256" key="9">
    <source>
        <dbReference type="ARBA" id="ARBA00022840"/>
    </source>
</evidence>
<dbReference type="GO" id="GO:0005524">
    <property type="term" value="F:ATP binding"/>
    <property type="evidence" value="ECO:0007669"/>
    <property type="project" value="UniProtKB-KW"/>
</dbReference>
<dbReference type="InterPro" id="IPR008271">
    <property type="entry name" value="Ser/Thr_kinase_AS"/>
</dbReference>
<evidence type="ECO:0000256" key="12">
    <source>
        <dbReference type="ARBA" id="ARBA00023170"/>
    </source>
</evidence>
<dbReference type="PROSITE" id="PS51473">
    <property type="entry name" value="GNK2"/>
    <property type="match status" value="2"/>
</dbReference>
<evidence type="ECO:0000256" key="5">
    <source>
        <dbReference type="ARBA" id="ARBA00022729"/>
    </source>
</evidence>
<dbReference type="Gramene" id="KZN11529">
    <property type="protein sequence ID" value="KZN11529"/>
    <property type="gene ID" value="DCAR_004185"/>
</dbReference>
<evidence type="ECO:0000256" key="6">
    <source>
        <dbReference type="ARBA" id="ARBA00022737"/>
    </source>
</evidence>
<feature type="chain" id="PRO_5007875507" description="Cysteine-rich receptor-like protein kinase 25" evidence="15">
    <location>
        <begin position="17"/>
        <end position="618"/>
    </location>
</feature>
<reference evidence="18" key="1">
    <citation type="journal article" date="2016" name="Nat. Genet.">
        <title>A high-quality carrot genome assembly provides new insights into carotenoid accumulation and asterid genome evolution.</title>
        <authorList>
            <person name="Iorizzo M."/>
            <person name="Ellison S."/>
            <person name="Senalik D."/>
            <person name="Zeng P."/>
            <person name="Satapoomin P."/>
            <person name="Huang J."/>
            <person name="Bowman M."/>
            <person name="Iovene M."/>
            <person name="Sanseverino W."/>
            <person name="Cavagnaro P."/>
            <person name="Yildiz M."/>
            <person name="Macko-Podgorni A."/>
            <person name="Moranska E."/>
            <person name="Grzebelus E."/>
            <person name="Grzebelus D."/>
            <person name="Ashrafi H."/>
            <person name="Zheng Z."/>
            <person name="Cheng S."/>
            <person name="Spooner D."/>
            <person name="Van Deynze A."/>
            <person name="Simon P."/>
        </authorList>
    </citation>
    <scope>NUCLEOTIDE SEQUENCE [LARGE SCALE GENOMIC DNA]</scope>
    <source>
        <tissue evidence="18">Leaf</tissue>
    </source>
</reference>
<dbReference type="FunFam" id="3.30.430.20:FF:000002">
    <property type="entry name" value="Cysteine-rich receptor-like protein kinase 10"/>
    <property type="match status" value="1"/>
</dbReference>
<proteinExistence type="predicted"/>
<accession>A0A166IVB5</accession>
<sequence length="618" mass="69350">MLSIYWCLFCSVNTQAALDFGYPLCSGENIYTPGSTFEANLKNLLTILSSNASKNHGFFNSSVGRGFPDEAYGVFLCRGDVTSQACQACVSEATKEIITQCPKEKAAVIWYDDCMVRYAGRSFLNINNQTLGFYYTNPSSVIEGTGFKQALDSSFSDLISQASNVTDENKHAIKGFATQIVNYTRALTLYELVQCTPDLSGNDCGRCLREATRYLPKCCDHKQGGRVLLYSCNIRYEVYPFFGILDKAPSPSPAPSPSSIRKHKGKEHLSQKVFILVALLCVFLMLCGGSYFLHAWKRATRKKQVSSENSDKDIVNSFNMENDISTVESLRLDLSTVNEATNNFSIHNKIGEGGFGEVYKVRSLKVLYQGIAKGMLYLHEESRIRIIHRDLKPSNILLDANMNAKVSDFGMSRIFGVDQNHGKTSRIVGTYGYMSPEYAMHGDYSVRSDVFSFGVLVLEIISGKRNSSFYQSNHAGDLLCYVSFYTIYMPRSPSILTLYSSAYNIRTLQAWRLWKDGTPLELVDPVLLYSYARNEVIRCIYIALLCVQEDVDSRPSMDSVVLMLNSNSVTIIMPQQPPFFQHSRSTSVMKDQLKSDDSKKYTTSWSVDDESITGIYPR</sequence>
<evidence type="ECO:0000256" key="8">
    <source>
        <dbReference type="ARBA" id="ARBA00022777"/>
    </source>
</evidence>
<evidence type="ECO:0000256" key="4">
    <source>
        <dbReference type="ARBA" id="ARBA00022692"/>
    </source>
</evidence>
<feature type="transmembrane region" description="Helical" evidence="14">
    <location>
        <begin position="273"/>
        <end position="293"/>
    </location>
</feature>
<evidence type="ECO:0000259" key="16">
    <source>
        <dbReference type="PROSITE" id="PS50011"/>
    </source>
</evidence>
<dbReference type="GO" id="GO:0004674">
    <property type="term" value="F:protein serine/threonine kinase activity"/>
    <property type="evidence" value="ECO:0007669"/>
    <property type="project" value="UniProtKB-KW"/>
</dbReference>
<dbReference type="Pfam" id="PF00069">
    <property type="entry name" value="Pkinase"/>
    <property type="match status" value="1"/>
</dbReference>
<feature type="domain" description="Gnk2-homologous" evidence="17">
    <location>
        <begin position="129"/>
        <end position="241"/>
    </location>
</feature>
<dbReference type="PROSITE" id="PS00108">
    <property type="entry name" value="PROTEIN_KINASE_ST"/>
    <property type="match status" value="1"/>
</dbReference>
<evidence type="ECO:0000313" key="18">
    <source>
        <dbReference type="EMBL" id="KZN11529.1"/>
    </source>
</evidence>
<comment type="caution">
    <text evidence="18">The sequence shown here is derived from an EMBL/GenBank/DDBJ whole genome shotgun (WGS) entry which is preliminary data.</text>
</comment>
<keyword evidence="2" id="KW-0723">Serine/threonine-protein kinase</keyword>
<dbReference type="PROSITE" id="PS50011">
    <property type="entry name" value="PROTEIN_KINASE_DOM"/>
    <property type="match status" value="1"/>
</dbReference>
<dbReference type="EMBL" id="LNRQ01000001">
    <property type="protein sequence ID" value="KZN11529.1"/>
    <property type="molecule type" value="Genomic_DNA"/>
</dbReference>
<dbReference type="InterPro" id="IPR000719">
    <property type="entry name" value="Prot_kinase_dom"/>
</dbReference>
<keyword evidence="10 14" id="KW-1133">Transmembrane helix</keyword>
<name>A0A166IVB5_DAUCS</name>
<dbReference type="STRING" id="79200.A0A166IVB5"/>
<dbReference type="SUPFAM" id="SSF56112">
    <property type="entry name" value="Protein kinase-like (PK-like)"/>
    <property type="match status" value="1"/>
</dbReference>
<keyword evidence="4 14" id="KW-0812">Transmembrane</keyword>
<organism evidence="18">
    <name type="scientific">Daucus carota subsp. sativus</name>
    <name type="common">Carrot</name>
    <dbReference type="NCBI Taxonomy" id="79200"/>
    <lineage>
        <taxon>Eukaryota</taxon>
        <taxon>Viridiplantae</taxon>
        <taxon>Streptophyta</taxon>
        <taxon>Embryophyta</taxon>
        <taxon>Tracheophyta</taxon>
        <taxon>Spermatophyta</taxon>
        <taxon>Magnoliopsida</taxon>
        <taxon>eudicotyledons</taxon>
        <taxon>Gunneridae</taxon>
        <taxon>Pentapetalae</taxon>
        <taxon>asterids</taxon>
        <taxon>campanulids</taxon>
        <taxon>Apiales</taxon>
        <taxon>Apiaceae</taxon>
        <taxon>Apioideae</taxon>
        <taxon>Scandiceae</taxon>
        <taxon>Daucinae</taxon>
        <taxon>Daucus</taxon>
        <taxon>Daucus sect. Daucus</taxon>
    </lineage>
</organism>